<dbReference type="Proteomes" id="UP000887576">
    <property type="component" value="Unplaced"/>
</dbReference>
<dbReference type="WBParaSite" id="JU765_v2.g12409.t1">
    <property type="protein sequence ID" value="JU765_v2.g12409.t1"/>
    <property type="gene ID" value="JU765_v2.g12409"/>
</dbReference>
<name>A0AC34Q2V3_9BILA</name>
<organism evidence="1 2">
    <name type="scientific">Panagrolaimus sp. JU765</name>
    <dbReference type="NCBI Taxonomy" id="591449"/>
    <lineage>
        <taxon>Eukaryota</taxon>
        <taxon>Metazoa</taxon>
        <taxon>Ecdysozoa</taxon>
        <taxon>Nematoda</taxon>
        <taxon>Chromadorea</taxon>
        <taxon>Rhabditida</taxon>
        <taxon>Tylenchina</taxon>
        <taxon>Panagrolaimomorpha</taxon>
        <taxon>Panagrolaimoidea</taxon>
        <taxon>Panagrolaimidae</taxon>
        <taxon>Panagrolaimus</taxon>
    </lineage>
</organism>
<evidence type="ECO:0000313" key="2">
    <source>
        <dbReference type="WBParaSite" id="JU765_v2.g12409.t1"/>
    </source>
</evidence>
<reference evidence="2" key="1">
    <citation type="submission" date="2022-11" db="UniProtKB">
        <authorList>
            <consortium name="WormBaseParasite"/>
        </authorList>
    </citation>
    <scope>IDENTIFICATION</scope>
</reference>
<proteinExistence type="predicted"/>
<sequence>MRVPKGAPTTGWFKLQQRFPTLKAISRPTLGTIAVISTCIITVFAVYAVGIQPKINNEYYKNVQKEARSKMHASREELANGLRPWSDPFERK</sequence>
<protein>
    <submittedName>
        <fullName evidence="2">Uncharacterized protein</fullName>
    </submittedName>
</protein>
<evidence type="ECO:0000313" key="1">
    <source>
        <dbReference type="Proteomes" id="UP000887576"/>
    </source>
</evidence>
<accession>A0AC34Q2V3</accession>